<dbReference type="Proteomes" id="UP000030993">
    <property type="component" value="Unassembled WGS sequence"/>
</dbReference>
<evidence type="ECO:0000256" key="3">
    <source>
        <dbReference type="SAM" id="Coils"/>
    </source>
</evidence>
<gene>
    <name evidence="5" type="ORF">NZ47_05730</name>
</gene>
<dbReference type="RefSeq" id="WP_039207432.1">
    <property type="nucleotide sequence ID" value="NZ_JSCE01000117.1"/>
</dbReference>
<dbReference type="InterPro" id="IPR011053">
    <property type="entry name" value="Single_hybrid_motif"/>
</dbReference>
<dbReference type="InterPro" id="IPR050465">
    <property type="entry name" value="UPF0194_transport"/>
</dbReference>
<dbReference type="eggNOG" id="COG1566">
    <property type="taxonomic scope" value="Bacteria"/>
</dbReference>
<name>A0A0B2K0D3_9FIRM</name>
<keyword evidence="6" id="KW-1185">Reference proteome</keyword>
<dbReference type="EMBL" id="JSCE01000117">
    <property type="protein sequence ID" value="KHM52276.1"/>
    <property type="molecule type" value="Genomic_DNA"/>
</dbReference>
<evidence type="ECO:0000313" key="6">
    <source>
        <dbReference type="Proteomes" id="UP000030993"/>
    </source>
</evidence>
<reference evidence="5 6" key="1">
    <citation type="journal article" date="2013" name="PLoS ONE">
        <title>Identification and characterization of three novel lipases belonging to families II and V from Anaerovibrio lipolyticus 5ST.</title>
        <authorList>
            <person name="Prive F."/>
            <person name="Kaderbhai N.N."/>
            <person name="Girdwood S."/>
            <person name="Worgan H.J."/>
            <person name="Pinloche E."/>
            <person name="Scollan N.D."/>
            <person name="Huws S.A."/>
            <person name="Newbold C.J."/>
        </authorList>
    </citation>
    <scope>NUCLEOTIDE SEQUENCE [LARGE SCALE GENOMIC DNA]</scope>
    <source>
        <strain evidence="5 6">5S</strain>
    </source>
</reference>
<sequence length="365" mass="40243">MDKKLRAKKFGMIFAVVMVVTGLLLMYTGNDALVLATEKKEGILTAEQIKLSFENVGGRMVKECVKEADQVKKGDVLMVLDSTDVDLSIAKLEAQIAQMKSQIKSAGGGVNIAMSQADTNEQQSFRQIDQQKAAVDAAEANYNNASLDYNRKVQLFEVGAISKADLDAAQTSLQVNTANVAQQKQLLSKLLAGTSDNGDTDSLNLPTIALERQTAANKLNDVEALNQQLKGLEVQLKELKVKKERLTLRAPEDGKIIKILAKEGEMIAQNTPVLLMESNRYYFDIYVSEEKVDKYKEGDEIEAISVAGKKKVKGTIRLLTQAPGFADLRMTREKGQADLTSFQMRIYLEPTEEILPGMTMGVKMR</sequence>
<comment type="caution">
    <text evidence="5">The sequence shown here is derived from an EMBL/GenBank/DDBJ whole genome shotgun (WGS) entry which is preliminary data.</text>
</comment>
<keyword evidence="2 3" id="KW-0175">Coiled coil</keyword>
<proteinExistence type="predicted"/>
<evidence type="ECO:0000313" key="5">
    <source>
        <dbReference type="EMBL" id="KHM52276.1"/>
    </source>
</evidence>
<dbReference type="SUPFAM" id="SSF51230">
    <property type="entry name" value="Single hybrid motif"/>
    <property type="match status" value="1"/>
</dbReference>
<dbReference type="PANTHER" id="PTHR32347">
    <property type="entry name" value="EFFLUX SYSTEM COMPONENT YKNX-RELATED"/>
    <property type="match status" value="1"/>
</dbReference>
<dbReference type="Gene3D" id="1.10.287.470">
    <property type="entry name" value="Helix hairpin bin"/>
    <property type="match status" value="2"/>
</dbReference>
<dbReference type="PANTHER" id="PTHR32347:SF23">
    <property type="entry name" value="BLL5650 PROTEIN"/>
    <property type="match status" value="1"/>
</dbReference>
<dbReference type="STRING" id="82374.NZ47_05730"/>
<dbReference type="Gene3D" id="2.40.50.100">
    <property type="match status" value="2"/>
</dbReference>
<dbReference type="AlphaFoldDB" id="A0A0B2K0D3"/>
<evidence type="ECO:0000256" key="1">
    <source>
        <dbReference type="ARBA" id="ARBA00004196"/>
    </source>
</evidence>
<dbReference type="GO" id="GO:0030313">
    <property type="term" value="C:cell envelope"/>
    <property type="evidence" value="ECO:0007669"/>
    <property type="project" value="UniProtKB-SubCell"/>
</dbReference>
<accession>A0A0B2K0D3</accession>
<feature type="domain" description="CzcB-like barrel-sandwich hybrid" evidence="4">
    <location>
        <begin position="65"/>
        <end position="274"/>
    </location>
</feature>
<dbReference type="Pfam" id="PF25973">
    <property type="entry name" value="BSH_CzcB"/>
    <property type="match status" value="1"/>
</dbReference>
<comment type="subcellular location">
    <subcellularLocation>
        <location evidence="1">Cell envelope</location>
    </subcellularLocation>
</comment>
<evidence type="ECO:0000259" key="4">
    <source>
        <dbReference type="Pfam" id="PF25973"/>
    </source>
</evidence>
<dbReference type="InterPro" id="IPR058647">
    <property type="entry name" value="BSH_CzcB-like"/>
</dbReference>
<feature type="coiled-coil region" evidence="3">
    <location>
        <begin position="215"/>
        <end position="249"/>
    </location>
</feature>
<organism evidence="5 6">
    <name type="scientific">Anaerovibrio lipolyticus</name>
    <dbReference type="NCBI Taxonomy" id="82374"/>
    <lineage>
        <taxon>Bacteria</taxon>
        <taxon>Bacillati</taxon>
        <taxon>Bacillota</taxon>
        <taxon>Negativicutes</taxon>
        <taxon>Selenomonadales</taxon>
        <taxon>Selenomonadaceae</taxon>
        <taxon>Anaerovibrio</taxon>
    </lineage>
</organism>
<protein>
    <submittedName>
        <fullName evidence="5">MFP transporter</fullName>
    </submittedName>
</protein>
<dbReference type="SUPFAM" id="SSF111369">
    <property type="entry name" value="HlyD-like secretion proteins"/>
    <property type="match status" value="1"/>
</dbReference>
<dbReference type="Gene3D" id="2.40.30.170">
    <property type="match status" value="1"/>
</dbReference>
<evidence type="ECO:0000256" key="2">
    <source>
        <dbReference type="ARBA" id="ARBA00023054"/>
    </source>
</evidence>